<sequence>MMNNVMAYINSSRTPQSQPTVSYSHGKFHLPMRDLEIFLKMNNDMDNEEVYKDFVLFPSYFAYSMLDSRMPSTSTRIVPNFFYFLDSIIF</sequence>
<dbReference type="Proteomes" id="UP000822476">
    <property type="component" value="Unassembled WGS sequence"/>
</dbReference>
<organism evidence="1 2">
    <name type="scientific">Paragonimus skrjabini miyazakii</name>
    <dbReference type="NCBI Taxonomy" id="59628"/>
    <lineage>
        <taxon>Eukaryota</taxon>
        <taxon>Metazoa</taxon>
        <taxon>Spiralia</taxon>
        <taxon>Lophotrochozoa</taxon>
        <taxon>Platyhelminthes</taxon>
        <taxon>Trematoda</taxon>
        <taxon>Digenea</taxon>
        <taxon>Plagiorchiida</taxon>
        <taxon>Troglotremata</taxon>
        <taxon>Troglotrematidae</taxon>
        <taxon>Paragonimus</taxon>
    </lineage>
</organism>
<gene>
    <name evidence="1" type="ORF">EG68_04039</name>
</gene>
<proteinExistence type="predicted"/>
<accession>A0A8S9Z649</accession>
<protein>
    <submittedName>
        <fullName evidence="1">Uncharacterized protein</fullName>
    </submittedName>
</protein>
<reference evidence="1" key="1">
    <citation type="submission" date="2019-07" db="EMBL/GenBank/DDBJ databases">
        <title>Annotation for the trematode Paragonimus miyazaki's.</title>
        <authorList>
            <person name="Choi Y.-J."/>
        </authorList>
    </citation>
    <scope>NUCLEOTIDE SEQUENCE</scope>
    <source>
        <strain evidence="1">Japan</strain>
    </source>
</reference>
<evidence type="ECO:0000313" key="2">
    <source>
        <dbReference type="Proteomes" id="UP000822476"/>
    </source>
</evidence>
<dbReference type="EMBL" id="JTDE01001642">
    <property type="protein sequence ID" value="KAF7258587.1"/>
    <property type="molecule type" value="Genomic_DNA"/>
</dbReference>
<evidence type="ECO:0000313" key="1">
    <source>
        <dbReference type="EMBL" id="KAF7258587.1"/>
    </source>
</evidence>
<comment type="caution">
    <text evidence="1">The sequence shown here is derived from an EMBL/GenBank/DDBJ whole genome shotgun (WGS) entry which is preliminary data.</text>
</comment>
<keyword evidence="2" id="KW-1185">Reference proteome</keyword>
<dbReference type="AlphaFoldDB" id="A0A8S9Z649"/>
<name>A0A8S9Z649_9TREM</name>